<comment type="caution">
    <text evidence="1">The sequence shown here is derived from an EMBL/GenBank/DDBJ whole genome shotgun (WGS) entry which is preliminary data.</text>
</comment>
<name>A0ABD0WQM5_UMBPY</name>
<organism evidence="1 2">
    <name type="scientific">Umbra pygmaea</name>
    <name type="common">Eastern mudminnow</name>
    <dbReference type="NCBI Taxonomy" id="75934"/>
    <lineage>
        <taxon>Eukaryota</taxon>
        <taxon>Metazoa</taxon>
        <taxon>Chordata</taxon>
        <taxon>Craniata</taxon>
        <taxon>Vertebrata</taxon>
        <taxon>Euteleostomi</taxon>
        <taxon>Actinopterygii</taxon>
        <taxon>Neopterygii</taxon>
        <taxon>Teleostei</taxon>
        <taxon>Protacanthopterygii</taxon>
        <taxon>Esociformes</taxon>
        <taxon>Umbridae</taxon>
        <taxon>Umbra</taxon>
    </lineage>
</organism>
<evidence type="ECO:0000313" key="2">
    <source>
        <dbReference type="Proteomes" id="UP001557470"/>
    </source>
</evidence>
<sequence length="1288" mass="143205">MGVFSVSPAFGALAPGAHQVVTVDCVAEMVGYWQECLALDITGRDPSDNPGGIPYLLEADVCMPGIADKDSASIFEEHHICKTSTMFYCEQFSESMGIYIQDENKFIFNNVLVGRPFKARFRLTNNGKVPCELSLAVKPVLTKMSVRSTDVFELTPSRLSIPSHSHAFAVITFSPQAIQTYHAVFEATLEGAVSLQPMGVAKPKALVFEMMGDGNLPSVTVLRPVLRTSRGQPLLQFKRLLVGRSQTLSLVLKNEANVPAQINMRLLDNKMGVFTLRAADNNGSLYSSHMEAGEEQQKAYTSSLMLFRGQQAELEVEFSPVVAQCFEAKIHLLVVDNQYEETVVLLLGEGYHDIISLDNINNSIEQNEDSPESKCDQLFFGDCHVSRPYQKTFTMKNLSSSDVLRFEWPADIPELCFSPQVGHLHAGCAKEVTVTFCSEQAVVLTGQLMKCKLCRVVFQQPVDQVPDWDDRISTVKWVDLGTQLGSQHLAKKVITIGPEPCHSVVENSFREMELHISAVCDYAQFTCNTETIRFKDTLLYQTRVFQLPIVNKGSVVLEYSWQVLMDRHGKSVSFDIEDVNHRRCQSSRLEARPASSLESVSGLMLGDPNLPPFSVEPSVGIISPGGTQTFKIKFSPLEVSECEARLVCSIPNLKDEQSPTMVVCGRSLLPYCHFHLEDSDYISGNRRNPELRAAHGAPPKAPLDPNTRVIELRSVGIGTSVSRNFSIVNPTNKPYSFVWRCEDTNESPFKCLTPKKSIQPGKKVEVTFDFQAKVLDTMESFWTFLIPDLNLSVPFLLVGTASEPIVYIDRVHLSLGHLLVGRNTRQTVYLVNAENQPFQFFIEESTCHLDAFLDLIQLEPMEGVVPPKDRFPVVVSFTPRQDGVVTFNIVIQVKGKAQPITLNVKADGYSMNACVQCESTEGAITELSPGNTHQVDFKQVELSDKSLCIFLVSNTGQFSLDVQYELWGPPEMQRHLKVHTERESVEVGRESRCIVTFFPLRKCVLKNVGLNIKITNGPVFSCAILGSAVSPGLDFSFLKHNFGLGFIYCAGMVPATKTLIISNKGEKGISLDCQFSNTPFLEVGFQSEVLSPGGYIEVHITFYPREAKYYNESVVFVINECAKQVVEILGQGIEMKVEFEDPRHKVVDLGAPQIGQKIRRVIPLVNNSRAPLTFSLLFSSTVKALLDSRVLSVNQTGEVTLKPFGGRCSVEVLFCPRERMAPFTSELQFQCLGTVNPLLMLKGCCQAVEVKLDQDYLSFGAVAQRCKSTRCIIMHNIGDIGARFQWDV</sequence>
<dbReference type="InterPro" id="IPR033305">
    <property type="entry name" value="Hydin-like"/>
</dbReference>
<proteinExistence type="predicted"/>
<gene>
    <name evidence="1" type="ORF">UPYG_G00258420</name>
</gene>
<feature type="non-terminal residue" evidence="1">
    <location>
        <position position="1288"/>
    </location>
</feature>
<evidence type="ECO:0000313" key="1">
    <source>
        <dbReference type="EMBL" id="KAL0967856.1"/>
    </source>
</evidence>
<evidence type="ECO:0008006" key="3">
    <source>
        <dbReference type="Google" id="ProtNLM"/>
    </source>
</evidence>
<dbReference type="PANTHER" id="PTHR23053:SF0">
    <property type="entry name" value="HYDROCEPHALUS-INDUCING PROTEIN HOMOLOG"/>
    <property type="match status" value="1"/>
</dbReference>
<protein>
    <recommendedName>
        <fullName evidence="3">Hydrocephalus-inducing protein homolog</fullName>
    </recommendedName>
</protein>
<reference evidence="1 2" key="1">
    <citation type="submission" date="2024-06" db="EMBL/GenBank/DDBJ databases">
        <authorList>
            <person name="Pan Q."/>
            <person name="Wen M."/>
            <person name="Jouanno E."/>
            <person name="Zahm M."/>
            <person name="Klopp C."/>
            <person name="Cabau C."/>
            <person name="Louis A."/>
            <person name="Berthelot C."/>
            <person name="Parey E."/>
            <person name="Roest Crollius H."/>
            <person name="Montfort J."/>
            <person name="Robinson-Rechavi M."/>
            <person name="Bouchez O."/>
            <person name="Lampietro C."/>
            <person name="Lopez Roques C."/>
            <person name="Donnadieu C."/>
            <person name="Postlethwait J."/>
            <person name="Bobe J."/>
            <person name="Verreycken H."/>
            <person name="Guiguen Y."/>
        </authorList>
    </citation>
    <scope>NUCLEOTIDE SEQUENCE [LARGE SCALE GENOMIC DNA]</scope>
    <source>
        <strain evidence="1">Up_M1</strain>
        <tissue evidence="1">Testis</tissue>
    </source>
</reference>
<keyword evidence="2" id="KW-1185">Reference proteome</keyword>
<dbReference type="Proteomes" id="UP001557470">
    <property type="component" value="Unassembled WGS sequence"/>
</dbReference>
<dbReference type="Gene3D" id="2.60.40.10">
    <property type="entry name" value="Immunoglobulins"/>
    <property type="match status" value="8"/>
</dbReference>
<dbReference type="PANTHER" id="PTHR23053">
    <property type="entry name" value="DLEC1 DELETED IN LUNG AND ESOPHAGEAL CANCER 1"/>
    <property type="match status" value="1"/>
</dbReference>
<dbReference type="InterPro" id="IPR013783">
    <property type="entry name" value="Ig-like_fold"/>
</dbReference>
<accession>A0ABD0WQM5</accession>
<dbReference type="EMBL" id="JAGEUA010000008">
    <property type="protein sequence ID" value="KAL0967856.1"/>
    <property type="molecule type" value="Genomic_DNA"/>
</dbReference>